<comment type="subcellular location">
    <subcellularLocation>
        <location evidence="1">Nucleus</location>
    </subcellularLocation>
</comment>
<gene>
    <name evidence="9" type="primary">LOC114329742</name>
</gene>
<dbReference type="GO" id="GO:0003676">
    <property type="term" value="F:nucleic acid binding"/>
    <property type="evidence" value="ECO:0007669"/>
    <property type="project" value="InterPro"/>
</dbReference>
<organism evidence="9">
    <name type="scientific">Diabrotica virgifera virgifera</name>
    <name type="common">western corn rootworm</name>
    <dbReference type="NCBI Taxonomy" id="50390"/>
    <lineage>
        <taxon>Eukaryota</taxon>
        <taxon>Metazoa</taxon>
        <taxon>Ecdysozoa</taxon>
        <taxon>Arthropoda</taxon>
        <taxon>Hexapoda</taxon>
        <taxon>Insecta</taxon>
        <taxon>Pterygota</taxon>
        <taxon>Neoptera</taxon>
        <taxon>Endopterygota</taxon>
        <taxon>Coleoptera</taxon>
        <taxon>Polyphaga</taxon>
        <taxon>Cucujiformia</taxon>
        <taxon>Chrysomeloidea</taxon>
        <taxon>Chrysomelidae</taxon>
        <taxon>Galerucinae</taxon>
        <taxon>Diabroticina</taxon>
        <taxon>Diabroticites</taxon>
        <taxon>Diabrotica</taxon>
    </lineage>
</organism>
<proteinExistence type="inferred from homology"/>
<dbReference type="InParanoid" id="A0A6P7FFY0"/>
<keyword evidence="5 9" id="KW-0269">Exonuclease</keyword>
<reference evidence="9" key="1">
    <citation type="submission" date="2025-08" db="UniProtKB">
        <authorList>
            <consortium name="RefSeq"/>
        </authorList>
    </citation>
    <scope>IDENTIFICATION</scope>
    <source>
        <tissue evidence="9">Whole insect</tissue>
    </source>
</reference>
<dbReference type="PANTHER" id="PTHR12801">
    <property type="entry name" value="RNA EXONUCLEASE REXO1 / RECO3 FAMILY MEMBER-RELATED"/>
    <property type="match status" value="1"/>
</dbReference>
<dbReference type="FunFam" id="3.30.420.10:FF:000019">
    <property type="entry name" value="RNA exonuclease NEF-sp"/>
    <property type="match status" value="1"/>
</dbReference>
<dbReference type="GO" id="GO:0004527">
    <property type="term" value="F:exonuclease activity"/>
    <property type="evidence" value="ECO:0007669"/>
    <property type="project" value="UniProtKB-KW"/>
</dbReference>
<evidence type="ECO:0000256" key="1">
    <source>
        <dbReference type="ARBA" id="ARBA00004123"/>
    </source>
</evidence>
<dbReference type="InterPro" id="IPR034922">
    <property type="entry name" value="REX1-like_exo"/>
</dbReference>
<keyword evidence="6" id="KW-0539">Nucleus</keyword>
<evidence type="ECO:0000256" key="4">
    <source>
        <dbReference type="ARBA" id="ARBA00022801"/>
    </source>
</evidence>
<dbReference type="OrthoDB" id="3996471at2759"/>
<sequence>MLVNFLKILLNVSVAVLNKYLIFFTVNYWYGKSMTGSSKRKFRLENKKKKMAALIDIVKLNEYDRNQKKKHLNVDENLSVPPVREPSPKRMKTEDSDEDQPTLTSEPPPLIGEGVKPKLEGEAFLELKRMLREKKQKLKNIPTIRLRELGENASLNVELDDRIPLFLSDLQHLVMYSQIGVHAPYLPSRWCALEKYNKLVNTNLIIIENASLYHYMGYESMFPFLSSTFEIKLEMITPGSYNSDIVKDLSMVPLTGTQMKKFTNSFGSLEKAVIKCEEVFDTVKNFFPIMDPEPSEDSTSAHRKLPKTDKFSRTDLLLSGWQMVEENFPLPIKGLMERKYQGYVLTKEKYKDVTSFSPMFAVDCEMCRTSTGDLELTRISCVNEKLEVFYDTLVKPDNEIIDYLTKWSGINKSMMKNVSKKLKDVQEDLQKALPPDAILIGQSLANDLHALKMMHPYIIDTSVIYNLMGDRTRKTKLQTLAREYLKEDIQVSRKGHCSSEDSLACMKLVQLRLRKHLFFGDAVMGGVKNDVRTYPEMGTAQYATSMLRQSVKVDKTANVVGVDELGSKYKFYVDKGEKVDVNNIHCVSGKSNKDVVQLFCDSIKNYSLNIAHLRLADNQLEGNNCKIFKNVDKWIKEIYERSVSPSLLMVLFAGQKEANGVCFLHVKKDGLA</sequence>
<evidence type="ECO:0000256" key="3">
    <source>
        <dbReference type="ARBA" id="ARBA00022722"/>
    </source>
</evidence>
<feature type="region of interest" description="Disordered" evidence="7">
    <location>
        <begin position="71"/>
        <end position="112"/>
    </location>
</feature>
<evidence type="ECO:0000256" key="5">
    <source>
        <dbReference type="ARBA" id="ARBA00022839"/>
    </source>
</evidence>
<dbReference type="FunCoup" id="A0A6P7FFY0">
    <property type="interactions" value="581"/>
</dbReference>
<dbReference type="Gene3D" id="3.30.420.10">
    <property type="entry name" value="Ribonuclease H-like superfamily/Ribonuclease H"/>
    <property type="match status" value="1"/>
</dbReference>
<dbReference type="Pfam" id="PF00929">
    <property type="entry name" value="RNase_T"/>
    <property type="match status" value="1"/>
</dbReference>
<evidence type="ECO:0000259" key="8">
    <source>
        <dbReference type="SMART" id="SM00479"/>
    </source>
</evidence>
<accession>A0A6P7FFY0</accession>
<dbReference type="RefSeq" id="XP_028134741.1">
    <property type="nucleotide sequence ID" value="XM_028278940.1"/>
</dbReference>
<comment type="similarity">
    <text evidence="2">Belongs to the REXO1/REXO3 family.</text>
</comment>
<feature type="domain" description="Exonuclease" evidence="8">
    <location>
        <begin position="358"/>
        <end position="518"/>
    </location>
</feature>
<protein>
    <submittedName>
        <fullName evidence="9">RNA exonuclease 5 isoform X1</fullName>
    </submittedName>
</protein>
<keyword evidence="3" id="KW-0540">Nuclease</keyword>
<evidence type="ECO:0000256" key="2">
    <source>
        <dbReference type="ARBA" id="ARBA00006357"/>
    </source>
</evidence>
<dbReference type="GO" id="GO:0005634">
    <property type="term" value="C:nucleus"/>
    <property type="evidence" value="ECO:0007669"/>
    <property type="project" value="UniProtKB-SubCell"/>
</dbReference>
<dbReference type="CDD" id="cd06145">
    <property type="entry name" value="REX1_like"/>
    <property type="match status" value="1"/>
</dbReference>
<evidence type="ECO:0000256" key="6">
    <source>
        <dbReference type="ARBA" id="ARBA00023242"/>
    </source>
</evidence>
<keyword evidence="4" id="KW-0378">Hydrolase</keyword>
<dbReference type="InterPro" id="IPR036397">
    <property type="entry name" value="RNaseH_sf"/>
</dbReference>
<dbReference type="SUPFAM" id="SSF53098">
    <property type="entry name" value="Ribonuclease H-like"/>
    <property type="match status" value="1"/>
</dbReference>
<dbReference type="AlphaFoldDB" id="A0A6P7FFY0"/>
<dbReference type="InterPro" id="IPR013520">
    <property type="entry name" value="Ribonucl_H"/>
</dbReference>
<dbReference type="PANTHER" id="PTHR12801:SF82">
    <property type="entry name" value="RNA EXONUCLEASE 5"/>
    <property type="match status" value="1"/>
</dbReference>
<dbReference type="InterPro" id="IPR047021">
    <property type="entry name" value="REXO1/3/4-like"/>
</dbReference>
<evidence type="ECO:0000256" key="7">
    <source>
        <dbReference type="SAM" id="MobiDB-lite"/>
    </source>
</evidence>
<dbReference type="KEGG" id="dvv:114329742"/>
<dbReference type="SMART" id="SM00479">
    <property type="entry name" value="EXOIII"/>
    <property type="match status" value="1"/>
</dbReference>
<name>A0A6P7FFY0_DIAVI</name>
<dbReference type="InterPro" id="IPR012337">
    <property type="entry name" value="RNaseH-like_sf"/>
</dbReference>
<evidence type="ECO:0000313" key="9">
    <source>
        <dbReference type="RefSeq" id="XP_028134741.1"/>
    </source>
</evidence>